<reference evidence="5 6" key="1">
    <citation type="submission" date="2022-09" db="EMBL/GenBank/DDBJ databases">
        <title>Evolutionary Diversification of Methanotrophic Ca. Methanophagales (ANME-1) and Their Expansive Virome.</title>
        <authorList>
            <person name="Laso-Perez R."/>
            <person name="Wu F."/>
            <person name="Cremiere A."/>
            <person name="Speth D.R."/>
            <person name="Magyar J.S."/>
            <person name="Krupovic M."/>
            <person name="Orphan V.J."/>
        </authorList>
    </citation>
    <scope>NUCLEOTIDE SEQUENCE [LARGE SCALE GENOMIC DNA]</scope>
    <source>
        <strain evidence="5">PBV300</strain>
    </source>
</reference>
<keyword evidence="6" id="KW-1185">Reference proteome</keyword>
<protein>
    <submittedName>
        <fullName evidence="5">DNA polymerase sliding clamp</fullName>
    </submittedName>
</protein>
<evidence type="ECO:0000313" key="6">
    <source>
        <dbReference type="Proteomes" id="UP001156320"/>
    </source>
</evidence>
<dbReference type="PANTHER" id="PTHR11352">
    <property type="entry name" value="PROLIFERATING CELL NUCLEAR ANTIGEN"/>
    <property type="match status" value="1"/>
</dbReference>
<dbReference type="InterPro" id="IPR022649">
    <property type="entry name" value="Pr_cel_nuc_antig_C"/>
</dbReference>
<feature type="domain" description="Proliferating cell nuclear antigen PCNA N-terminal" evidence="3">
    <location>
        <begin position="3"/>
        <end position="105"/>
    </location>
</feature>
<dbReference type="InterPro" id="IPR000730">
    <property type="entry name" value="Pr_cel_nuc_antig"/>
</dbReference>
<organism evidence="5 6">
    <name type="scientific">Methanophagales virus PBV300</name>
    <dbReference type="NCBI Taxonomy" id="2987731"/>
    <lineage>
        <taxon>Viruses</taxon>
        <taxon>Adnaviria</taxon>
        <taxon>Zilligvirae</taxon>
        <taxon>Taleaviricota</taxon>
        <taxon>Tokiviricetes</taxon>
        <taxon>Maximonvirales</taxon>
        <taxon>Ahmunviridae</taxon>
        <taxon>Yumkaaxvirus</taxon>
        <taxon>Yumkaaxvirus pescaderoense</taxon>
    </lineage>
</organism>
<evidence type="ECO:0000259" key="3">
    <source>
        <dbReference type="Pfam" id="PF00705"/>
    </source>
</evidence>
<proteinExistence type="inferred from homology"/>
<dbReference type="Proteomes" id="UP001156320">
    <property type="component" value="Segment"/>
</dbReference>
<sequence length="251" mass="28063">MGMFEGMIEKATLWDVVRAAHALVTESRVFIDNEGWHIKAIDPANVAMVIVDVPPEAFIKYELKLEEEEEKERKGMEIGISIDKTAEILRSVGRNEEVFLAVKDTMFMKFGNFTFSMNLYDPSTITEAKKVPEIEFTSEVIMNGEDFRRAIEAAKKVSEYVTLSVKNAAFTVRAEVEGMSMEMKLSEEELTDFEEGDARSTFSLTYLTSIARVFANTEVIIKLGNDVPVEVSGKIADGSVAVTYLLAPTIM</sequence>
<dbReference type="GeneID" id="80401651"/>
<evidence type="ECO:0000256" key="2">
    <source>
        <dbReference type="ARBA" id="ARBA00023125"/>
    </source>
</evidence>
<dbReference type="Pfam" id="PF00705">
    <property type="entry name" value="PCNA_N"/>
    <property type="match status" value="1"/>
</dbReference>
<dbReference type="CDD" id="cd00577">
    <property type="entry name" value="PCNA"/>
    <property type="match status" value="1"/>
</dbReference>
<accession>A0ABY6GM51</accession>
<dbReference type="RefSeq" id="YP_010771946.1">
    <property type="nucleotide sequence ID" value="NC_074636.1"/>
</dbReference>
<evidence type="ECO:0000256" key="1">
    <source>
        <dbReference type="ARBA" id="ARBA00010462"/>
    </source>
</evidence>
<keyword evidence="2" id="KW-0238">DNA-binding</keyword>
<evidence type="ECO:0000259" key="4">
    <source>
        <dbReference type="Pfam" id="PF02747"/>
    </source>
</evidence>
<dbReference type="PANTHER" id="PTHR11352:SF0">
    <property type="entry name" value="PROLIFERATING CELL NUCLEAR ANTIGEN"/>
    <property type="match status" value="1"/>
</dbReference>
<gene>
    <name evidence="5" type="primary">pcn</name>
    <name evidence="5" type="ORF">JBCDKDKM_00046</name>
</gene>
<name>A0ABY6GM51_9VIRU</name>
<dbReference type="EMBL" id="OP413840">
    <property type="protein sequence ID" value="UYL65008.1"/>
    <property type="molecule type" value="Genomic_DNA"/>
</dbReference>
<dbReference type="Pfam" id="PF02747">
    <property type="entry name" value="PCNA_C"/>
    <property type="match status" value="1"/>
</dbReference>
<feature type="domain" description="Proliferating cell nuclear antigen PCNA C-terminal" evidence="4">
    <location>
        <begin position="130"/>
        <end position="248"/>
    </location>
</feature>
<dbReference type="HAMAP" id="MF_00317">
    <property type="entry name" value="DNApol_clamp_arch"/>
    <property type="match status" value="1"/>
</dbReference>
<dbReference type="SUPFAM" id="SSF55979">
    <property type="entry name" value="DNA clamp"/>
    <property type="match status" value="2"/>
</dbReference>
<dbReference type="InterPro" id="IPR022648">
    <property type="entry name" value="Pr_cel_nuc_antig_N"/>
</dbReference>
<comment type="similarity">
    <text evidence="1">Belongs to the PCNA family.</text>
</comment>
<dbReference type="Gene3D" id="3.70.10.10">
    <property type="match status" value="1"/>
</dbReference>
<dbReference type="InterPro" id="IPR046938">
    <property type="entry name" value="DNA_clamp_sf"/>
</dbReference>
<evidence type="ECO:0000313" key="5">
    <source>
        <dbReference type="EMBL" id="UYL65008.1"/>
    </source>
</evidence>